<comment type="caution">
    <text evidence="2">The sequence shown here is derived from an EMBL/GenBank/DDBJ whole genome shotgun (WGS) entry which is preliminary data.</text>
</comment>
<reference evidence="2 3" key="1">
    <citation type="submission" date="2020-12" db="EMBL/GenBank/DDBJ databases">
        <authorList>
            <person name="Kusuma A.B."/>
            <person name="Nouioui I."/>
            <person name="Goodfellow M."/>
        </authorList>
    </citation>
    <scope>NUCLEOTIDE SEQUENCE [LARGE SCALE GENOMIC DNA]</scope>
    <source>
        <strain evidence="2 3">DSM 41764</strain>
    </source>
</reference>
<dbReference type="RefSeq" id="WP_198276093.1">
    <property type="nucleotide sequence ID" value="NZ_BAAAIF010000073.1"/>
</dbReference>
<feature type="compositionally biased region" description="Low complexity" evidence="1">
    <location>
        <begin position="19"/>
        <end position="30"/>
    </location>
</feature>
<feature type="region of interest" description="Disordered" evidence="1">
    <location>
        <begin position="1"/>
        <end position="43"/>
    </location>
</feature>
<dbReference type="EMBL" id="JAEEAQ010000046">
    <property type="protein sequence ID" value="MBI0312884.1"/>
    <property type="molecule type" value="Genomic_DNA"/>
</dbReference>
<organism evidence="2 3">
    <name type="scientific">Streptomyces javensis</name>
    <dbReference type="NCBI Taxonomy" id="114698"/>
    <lineage>
        <taxon>Bacteria</taxon>
        <taxon>Bacillati</taxon>
        <taxon>Actinomycetota</taxon>
        <taxon>Actinomycetes</taxon>
        <taxon>Kitasatosporales</taxon>
        <taxon>Streptomycetaceae</taxon>
        <taxon>Streptomyces</taxon>
        <taxon>Streptomyces violaceusniger group</taxon>
    </lineage>
</organism>
<evidence type="ECO:0000313" key="2">
    <source>
        <dbReference type="EMBL" id="MBI0312884.1"/>
    </source>
</evidence>
<evidence type="ECO:0000313" key="3">
    <source>
        <dbReference type="Proteomes" id="UP000638849"/>
    </source>
</evidence>
<dbReference type="Proteomes" id="UP000638849">
    <property type="component" value="Unassembled WGS sequence"/>
</dbReference>
<feature type="compositionally biased region" description="Basic and acidic residues" evidence="1">
    <location>
        <begin position="1"/>
        <end position="18"/>
    </location>
</feature>
<proteinExistence type="predicted"/>
<keyword evidence="3" id="KW-1185">Reference proteome</keyword>
<gene>
    <name evidence="2" type="ORF">JBF12_07735</name>
</gene>
<feature type="region of interest" description="Disordered" evidence="1">
    <location>
        <begin position="159"/>
        <end position="180"/>
    </location>
</feature>
<name>A0ABS0R676_9ACTN</name>
<protein>
    <submittedName>
        <fullName evidence="2">Uncharacterized protein</fullName>
    </submittedName>
</protein>
<accession>A0ABS0R676</accession>
<evidence type="ECO:0000256" key="1">
    <source>
        <dbReference type="SAM" id="MobiDB-lite"/>
    </source>
</evidence>
<sequence length="180" mass="19724">MASKKKDPAARRARESARRAAAAQRIGPRPVRTPRPRQPKTLYDLKPPGVFYQDWERPIGADDDVMSKIDAAFGTESREATTMRLMLDYRRFYGPNIPLGAAGHLDLILENTNLAEAMGVTQTETRDSVHSLHAQGLLLIADDGCLWLTVPPGTPYSAPNGQWAFGEKKSDAPRELAAGG</sequence>